<reference evidence="1 2" key="1">
    <citation type="submission" date="2013-10" db="EMBL/GenBank/DDBJ databases">
        <authorList>
            <consortium name="International Citrus Genome Consortium"/>
            <person name="Jenkins J."/>
            <person name="Schmutz J."/>
            <person name="Prochnik S."/>
            <person name="Rokhsar D."/>
            <person name="Gmitter F."/>
            <person name="Ollitrault P."/>
            <person name="Machado M."/>
            <person name="Talon M."/>
            <person name="Wincker P."/>
            <person name="Jaillon O."/>
            <person name="Morgante M."/>
        </authorList>
    </citation>
    <scope>NUCLEOTIDE SEQUENCE</scope>
    <source>
        <strain evidence="2">cv. Clemenules</strain>
    </source>
</reference>
<dbReference type="Gramene" id="ESR34658">
    <property type="protein sequence ID" value="ESR34658"/>
    <property type="gene ID" value="CICLE_v10007215mg"/>
</dbReference>
<dbReference type="InParanoid" id="V4RKL4"/>
<name>V4RKL4_CITCL</name>
<evidence type="ECO:0000313" key="2">
    <source>
        <dbReference type="Proteomes" id="UP000030687"/>
    </source>
</evidence>
<accession>V4RKL4</accession>
<dbReference type="EMBL" id="KI537036">
    <property type="protein sequence ID" value="ESR34658.1"/>
    <property type="molecule type" value="Genomic_DNA"/>
</dbReference>
<evidence type="ECO:0000313" key="1">
    <source>
        <dbReference type="EMBL" id="ESR34658.1"/>
    </source>
</evidence>
<dbReference type="Proteomes" id="UP000030687">
    <property type="component" value="Unassembled WGS sequence"/>
</dbReference>
<organism evidence="1 2">
    <name type="scientific">Citrus clementina</name>
    <name type="common">Clementine</name>
    <name type="synonym">Citrus deliciosa x Citrus sinensis</name>
    <dbReference type="NCBI Taxonomy" id="85681"/>
    <lineage>
        <taxon>Eukaryota</taxon>
        <taxon>Viridiplantae</taxon>
        <taxon>Streptophyta</taxon>
        <taxon>Embryophyta</taxon>
        <taxon>Tracheophyta</taxon>
        <taxon>Spermatophyta</taxon>
        <taxon>Magnoliopsida</taxon>
        <taxon>eudicotyledons</taxon>
        <taxon>Gunneridae</taxon>
        <taxon>Pentapetalae</taxon>
        <taxon>rosids</taxon>
        <taxon>malvids</taxon>
        <taxon>Sapindales</taxon>
        <taxon>Rutaceae</taxon>
        <taxon>Aurantioideae</taxon>
        <taxon>Citrus</taxon>
    </lineage>
</organism>
<sequence length="70" mass="7525">MNGGEMNSSGLLKGVSAQLSAVFHVRCAQKSLLAFVPISSSLPKHLMKMETLWSPICSNGLLCSYQEPLS</sequence>
<protein>
    <submittedName>
        <fullName evidence="1">Uncharacterized protein</fullName>
    </submittedName>
</protein>
<keyword evidence="2" id="KW-1185">Reference proteome</keyword>
<dbReference type="KEGG" id="cic:CICLE_v10007215mg"/>
<proteinExistence type="predicted"/>
<gene>
    <name evidence="1" type="ORF">CICLE_v10007215mg</name>
</gene>
<dbReference type="AlphaFoldDB" id="V4RKL4"/>